<evidence type="ECO:0000313" key="2">
    <source>
        <dbReference type="EMBL" id="GFO37441.1"/>
    </source>
</evidence>
<evidence type="ECO:0000256" key="1">
    <source>
        <dbReference type="SAM" id="MobiDB-lite"/>
    </source>
</evidence>
<evidence type="ECO:0000313" key="3">
    <source>
        <dbReference type="Proteomes" id="UP000735302"/>
    </source>
</evidence>
<comment type="caution">
    <text evidence="2">The sequence shown here is derived from an EMBL/GenBank/DDBJ whole genome shotgun (WGS) entry which is preliminary data.</text>
</comment>
<dbReference type="AlphaFoldDB" id="A0AAV4D0D2"/>
<dbReference type="EMBL" id="BLXT01007237">
    <property type="protein sequence ID" value="GFO37441.1"/>
    <property type="molecule type" value="Genomic_DNA"/>
</dbReference>
<feature type="compositionally biased region" description="Basic and acidic residues" evidence="1">
    <location>
        <begin position="1"/>
        <end position="19"/>
    </location>
</feature>
<protein>
    <submittedName>
        <fullName evidence="2">Uncharacterized protein</fullName>
    </submittedName>
</protein>
<proteinExistence type="predicted"/>
<gene>
    <name evidence="2" type="ORF">PoB_006394600</name>
</gene>
<name>A0AAV4D0D2_9GAST</name>
<sequence>MTAKRFPNDDFKGQPDRKQLPTPADMNQHDTITYDPVDVPEDTIFSANPLDLGYSGVDALCAVSLSLMKALTSAGENCGPLSVISCMGIGHYLGVNCYTPPKCVSPSLASKTMPD</sequence>
<keyword evidence="3" id="KW-1185">Reference proteome</keyword>
<organism evidence="2 3">
    <name type="scientific">Plakobranchus ocellatus</name>
    <dbReference type="NCBI Taxonomy" id="259542"/>
    <lineage>
        <taxon>Eukaryota</taxon>
        <taxon>Metazoa</taxon>
        <taxon>Spiralia</taxon>
        <taxon>Lophotrochozoa</taxon>
        <taxon>Mollusca</taxon>
        <taxon>Gastropoda</taxon>
        <taxon>Heterobranchia</taxon>
        <taxon>Euthyneura</taxon>
        <taxon>Panpulmonata</taxon>
        <taxon>Sacoglossa</taxon>
        <taxon>Placobranchoidea</taxon>
        <taxon>Plakobranchidae</taxon>
        <taxon>Plakobranchus</taxon>
    </lineage>
</organism>
<reference evidence="2 3" key="1">
    <citation type="journal article" date="2021" name="Elife">
        <title>Chloroplast acquisition without the gene transfer in kleptoplastic sea slugs, Plakobranchus ocellatus.</title>
        <authorList>
            <person name="Maeda T."/>
            <person name="Takahashi S."/>
            <person name="Yoshida T."/>
            <person name="Shimamura S."/>
            <person name="Takaki Y."/>
            <person name="Nagai Y."/>
            <person name="Toyoda A."/>
            <person name="Suzuki Y."/>
            <person name="Arimoto A."/>
            <person name="Ishii H."/>
            <person name="Satoh N."/>
            <person name="Nishiyama T."/>
            <person name="Hasebe M."/>
            <person name="Maruyama T."/>
            <person name="Minagawa J."/>
            <person name="Obokata J."/>
            <person name="Shigenobu S."/>
        </authorList>
    </citation>
    <scope>NUCLEOTIDE SEQUENCE [LARGE SCALE GENOMIC DNA]</scope>
</reference>
<feature type="region of interest" description="Disordered" evidence="1">
    <location>
        <begin position="1"/>
        <end position="30"/>
    </location>
</feature>
<dbReference type="Proteomes" id="UP000735302">
    <property type="component" value="Unassembled WGS sequence"/>
</dbReference>
<accession>A0AAV4D0D2</accession>